<sequence length="371" mass="42677">MVLAGSPIIVSSRYAKVLRDIAVQSQGFTDLSIIIPVYNVSPLLFHRCLESITKQDGISAIRYEIIVVVDGAENNQDLLNSGLLDSDSHIHVIVKSAGGVAQARNRGIDEAIGRWILFVDADDYLPDGAIQALFNETTSNNADIIVSNHARQHGQNQQLISYYDEKKYWDKTDSLNFIQHVLSVGSDQGTVWAKLFKSRFLKNSNERFDSRLLNGEDQEYLVRLVRHMPNITAIPDNTYIYVYNPSSSVRSFNNHYLEDILQTVNVIDDDLRRSELSQDVFNTVFGLYCLDRLLLLIMNWICNPNAPWSYRERRMVFRETCRNTHFAHALKTVPLNRIDSITRRITLFFAKNNLFLLISFIAWLRHRQLKH</sequence>
<evidence type="ECO:0000259" key="4">
    <source>
        <dbReference type="Pfam" id="PF00535"/>
    </source>
</evidence>
<keyword evidence="2" id="KW-0808">Transferase</keyword>
<reference evidence="5 6" key="1">
    <citation type="submission" date="2017-11" db="EMBL/GenBank/DDBJ databases">
        <title>Draft genome sequences of strains TRE 1, TRE D, TRE H and TRI 7, isolated from tamarins, belonging to four potential novel Bifidobacterium species.</title>
        <authorList>
            <person name="Mattarelli P."/>
            <person name="Modesto M."/>
            <person name="Bonetti A."/>
            <person name="Puglisi E."/>
            <person name="Morelli L."/>
        </authorList>
    </citation>
    <scope>NUCLEOTIDE SEQUENCE [LARGE SCALE GENOMIC DNA]</scope>
    <source>
        <strain evidence="6">TRED</strain>
    </source>
</reference>
<dbReference type="PANTHER" id="PTHR22916">
    <property type="entry name" value="GLYCOSYLTRANSFERASE"/>
    <property type="match status" value="1"/>
</dbReference>
<comment type="caution">
    <text evidence="5">The sequence shown here is derived from an EMBL/GenBank/DDBJ whole genome shotgun (WGS) entry which is preliminary data.</text>
</comment>
<dbReference type="EMBL" id="PGLQ01000005">
    <property type="protein sequence ID" value="PJM78655.1"/>
    <property type="molecule type" value="Genomic_DNA"/>
</dbReference>
<proteinExistence type="predicted"/>
<keyword evidence="3" id="KW-0472">Membrane</keyword>
<dbReference type="PANTHER" id="PTHR22916:SF51">
    <property type="entry name" value="GLYCOSYLTRANSFERASE EPSH-RELATED"/>
    <property type="match status" value="1"/>
</dbReference>
<name>A0A2M9HPC3_9BIFI</name>
<dbReference type="Proteomes" id="UP000228755">
    <property type="component" value="Unassembled WGS sequence"/>
</dbReference>
<evidence type="ECO:0000313" key="6">
    <source>
        <dbReference type="Proteomes" id="UP000228755"/>
    </source>
</evidence>
<keyword evidence="1" id="KW-0328">Glycosyltransferase</keyword>
<dbReference type="AlphaFoldDB" id="A0A2M9HPC3"/>
<dbReference type="Gene3D" id="3.90.550.10">
    <property type="entry name" value="Spore Coat Polysaccharide Biosynthesis Protein SpsA, Chain A"/>
    <property type="match status" value="1"/>
</dbReference>
<feature type="domain" description="Glycosyltransferase 2-like" evidence="4">
    <location>
        <begin position="32"/>
        <end position="156"/>
    </location>
</feature>
<evidence type="ECO:0000313" key="5">
    <source>
        <dbReference type="EMBL" id="PJM78655.1"/>
    </source>
</evidence>
<keyword evidence="6" id="KW-1185">Reference proteome</keyword>
<dbReference type="InterPro" id="IPR029044">
    <property type="entry name" value="Nucleotide-diphossugar_trans"/>
</dbReference>
<keyword evidence="3" id="KW-0812">Transmembrane</keyword>
<organism evidence="5 6">
    <name type="scientific">Bifidobacterium scaligerum</name>
    <dbReference type="NCBI Taxonomy" id="2052656"/>
    <lineage>
        <taxon>Bacteria</taxon>
        <taxon>Bacillati</taxon>
        <taxon>Actinomycetota</taxon>
        <taxon>Actinomycetes</taxon>
        <taxon>Bifidobacteriales</taxon>
        <taxon>Bifidobacteriaceae</taxon>
        <taxon>Bifidobacterium</taxon>
    </lineage>
</organism>
<dbReference type="InterPro" id="IPR001173">
    <property type="entry name" value="Glyco_trans_2-like"/>
</dbReference>
<evidence type="ECO:0000256" key="3">
    <source>
        <dbReference type="SAM" id="Phobius"/>
    </source>
</evidence>
<evidence type="ECO:0000256" key="1">
    <source>
        <dbReference type="ARBA" id="ARBA00022676"/>
    </source>
</evidence>
<gene>
    <name evidence="5" type="ORF">CUU80_07895</name>
</gene>
<dbReference type="Pfam" id="PF00535">
    <property type="entry name" value="Glycos_transf_2"/>
    <property type="match status" value="1"/>
</dbReference>
<keyword evidence="3" id="KW-1133">Transmembrane helix</keyword>
<evidence type="ECO:0000256" key="2">
    <source>
        <dbReference type="ARBA" id="ARBA00022679"/>
    </source>
</evidence>
<dbReference type="SUPFAM" id="SSF53448">
    <property type="entry name" value="Nucleotide-diphospho-sugar transferases"/>
    <property type="match status" value="1"/>
</dbReference>
<accession>A0A2M9HPC3</accession>
<protein>
    <recommendedName>
        <fullName evidence="4">Glycosyltransferase 2-like domain-containing protein</fullName>
    </recommendedName>
</protein>
<feature type="transmembrane region" description="Helical" evidence="3">
    <location>
        <begin position="345"/>
        <end position="364"/>
    </location>
</feature>
<dbReference type="OrthoDB" id="3226099at2"/>
<dbReference type="CDD" id="cd00761">
    <property type="entry name" value="Glyco_tranf_GTA_type"/>
    <property type="match status" value="1"/>
</dbReference>
<dbReference type="GO" id="GO:0016757">
    <property type="term" value="F:glycosyltransferase activity"/>
    <property type="evidence" value="ECO:0007669"/>
    <property type="project" value="UniProtKB-KW"/>
</dbReference>